<dbReference type="InterPro" id="IPR001810">
    <property type="entry name" value="F-box_dom"/>
</dbReference>
<dbReference type="SMART" id="SM00256">
    <property type="entry name" value="FBOX"/>
    <property type="match status" value="1"/>
</dbReference>
<dbReference type="Gene3D" id="1.20.1280.50">
    <property type="match status" value="1"/>
</dbReference>
<dbReference type="InterPro" id="IPR006527">
    <property type="entry name" value="F-box-assoc_dom_typ1"/>
</dbReference>
<dbReference type="Pfam" id="PF07734">
    <property type="entry name" value="FBA_1"/>
    <property type="match status" value="1"/>
</dbReference>
<keyword evidence="3" id="KW-1185">Reference proteome</keyword>
<dbReference type="InterPro" id="IPR050796">
    <property type="entry name" value="SCF_F-box_component"/>
</dbReference>
<dbReference type="NCBIfam" id="TIGR01640">
    <property type="entry name" value="F_box_assoc_1"/>
    <property type="match status" value="1"/>
</dbReference>
<feature type="domain" description="F-box" evidence="1">
    <location>
        <begin position="16"/>
        <end position="56"/>
    </location>
</feature>
<dbReference type="CDD" id="cd22157">
    <property type="entry name" value="F-box_AtFBW1-like"/>
    <property type="match status" value="1"/>
</dbReference>
<sequence>MSSSKRLRQNNHGVVLPHDLILDIFGKLPVKSLLRFKCLSKQWFRQITDPRFIDFHLLKQRKKGLGFVTASYRSFRGWYGGPSEYRILDSMVVNRDTDSKTIPHSYRIITVPNEKCDEMLNSCDGILCFHGSSHAWLYNPATNEYRLLPPGPEHRHKGFCSVFTLDPNPNARWKTIDEMPYKINATDSVYVNGAIYWFNLAEIIIMFDLYTEKFQAIPLLSSCSNELPIQRSMQLGTLRECLCLAERELDSQFLNIWIMEKQQQKITWEKLYCITFLRDYLWQIAGRIAFAEQKDGTLMVCTEDDVCWFKQNIEIPCMSHRFVTPEFNDSLVHSYFSNMNEAKCEPTVFTETLVPLYGRTMSQFKSLPETTAYFESRIYVVKPEAF</sequence>
<dbReference type="PANTHER" id="PTHR31672:SF13">
    <property type="entry name" value="F-BOX PROTEIN CPR30-LIKE"/>
    <property type="match status" value="1"/>
</dbReference>
<dbReference type="Proteomes" id="UP001472677">
    <property type="component" value="Unassembled WGS sequence"/>
</dbReference>
<dbReference type="Pfam" id="PF00646">
    <property type="entry name" value="F-box"/>
    <property type="match status" value="1"/>
</dbReference>
<evidence type="ECO:0000259" key="1">
    <source>
        <dbReference type="SMART" id="SM00256"/>
    </source>
</evidence>
<proteinExistence type="predicted"/>
<evidence type="ECO:0000313" key="3">
    <source>
        <dbReference type="Proteomes" id="UP001472677"/>
    </source>
</evidence>
<protein>
    <recommendedName>
        <fullName evidence="1">F-box domain-containing protein</fullName>
    </recommendedName>
</protein>
<comment type="caution">
    <text evidence="2">The sequence shown here is derived from an EMBL/GenBank/DDBJ whole genome shotgun (WGS) entry which is preliminary data.</text>
</comment>
<dbReference type="PANTHER" id="PTHR31672">
    <property type="entry name" value="BNACNNG10540D PROTEIN"/>
    <property type="match status" value="1"/>
</dbReference>
<dbReference type="SUPFAM" id="SSF81383">
    <property type="entry name" value="F-box domain"/>
    <property type="match status" value="1"/>
</dbReference>
<reference evidence="2 3" key="1">
    <citation type="journal article" date="2024" name="G3 (Bethesda)">
        <title>Genome assembly of Hibiscus sabdariffa L. provides insights into metabolisms of medicinal natural products.</title>
        <authorList>
            <person name="Kim T."/>
        </authorList>
    </citation>
    <scope>NUCLEOTIDE SEQUENCE [LARGE SCALE GENOMIC DNA]</scope>
    <source>
        <strain evidence="2">TK-2024</strain>
        <tissue evidence="2">Old leaves</tissue>
    </source>
</reference>
<organism evidence="2 3">
    <name type="scientific">Hibiscus sabdariffa</name>
    <name type="common">roselle</name>
    <dbReference type="NCBI Taxonomy" id="183260"/>
    <lineage>
        <taxon>Eukaryota</taxon>
        <taxon>Viridiplantae</taxon>
        <taxon>Streptophyta</taxon>
        <taxon>Embryophyta</taxon>
        <taxon>Tracheophyta</taxon>
        <taxon>Spermatophyta</taxon>
        <taxon>Magnoliopsida</taxon>
        <taxon>eudicotyledons</taxon>
        <taxon>Gunneridae</taxon>
        <taxon>Pentapetalae</taxon>
        <taxon>rosids</taxon>
        <taxon>malvids</taxon>
        <taxon>Malvales</taxon>
        <taxon>Malvaceae</taxon>
        <taxon>Malvoideae</taxon>
        <taxon>Hibiscus</taxon>
    </lineage>
</organism>
<dbReference type="SUPFAM" id="SSF117281">
    <property type="entry name" value="Kelch motif"/>
    <property type="match status" value="1"/>
</dbReference>
<name>A0ABR2BNR3_9ROSI</name>
<gene>
    <name evidence="2" type="ORF">V6N12_034836</name>
</gene>
<evidence type="ECO:0000313" key="2">
    <source>
        <dbReference type="EMBL" id="KAK8508730.1"/>
    </source>
</evidence>
<dbReference type="InterPro" id="IPR017451">
    <property type="entry name" value="F-box-assoc_interact_dom"/>
</dbReference>
<dbReference type="EMBL" id="JBBPBM010000097">
    <property type="protein sequence ID" value="KAK8508730.1"/>
    <property type="molecule type" value="Genomic_DNA"/>
</dbReference>
<dbReference type="InterPro" id="IPR036047">
    <property type="entry name" value="F-box-like_dom_sf"/>
</dbReference>
<accession>A0ABR2BNR3</accession>
<dbReference type="InterPro" id="IPR015915">
    <property type="entry name" value="Kelch-typ_b-propeller"/>
</dbReference>